<keyword evidence="1" id="KW-0812">Transmembrane</keyword>
<gene>
    <name evidence="2" type="ORF">METZ01_LOCUS74742</name>
</gene>
<feature type="transmembrane region" description="Helical" evidence="1">
    <location>
        <begin position="6"/>
        <end position="26"/>
    </location>
</feature>
<dbReference type="AlphaFoldDB" id="A0A381U2Q1"/>
<accession>A0A381U2Q1</accession>
<evidence type="ECO:0000313" key="2">
    <source>
        <dbReference type="EMBL" id="SVA21888.1"/>
    </source>
</evidence>
<organism evidence="2">
    <name type="scientific">marine metagenome</name>
    <dbReference type="NCBI Taxonomy" id="408172"/>
    <lineage>
        <taxon>unclassified sequences</taxon>
        <taxon>metagenomes</taxon>
        <taxon>ecological metagenomes</taxon>
    </lineage>
</organism>
<dbReference type="EMBL" id="UINC01005526">
    <property type="protein sequence ID" value="SVA21888.1"/>
    <property type="molecule type" value="Genomic_DNA"/>
</dbReference>
<protein>
    <submittedName>
        <fullName evidence="2">Uncharacterized protein</fullName>
    </submittedName>
</protein>
<name>A0A381U2Q1_9ZZZZ</name>
<reference evidence="2" key="1">
    <citation type="submission" date="2018-05" db="EMBL/GenBank/DDBJ databases">
        <authorList>
            <person name="Lanie J.A."/>
            <person name="Ng W.-L."/>
            <person name="Kazmierczak K.M."/>
            <person name="Andrzejewski T.M."/>
            <person name="Davidsen T.M."/>
            <person name="Wayne K.J."/>
            <person name="Tettelin H."/>
            <person name="Glass J.I."/>
            <person name="Rusch D."/>
            <person name="Podicherti R."/>
            <person name="Tsui H.-C.T."/>
            <person name="Winkler M.E."/>
        </authorList>
    </citation>
    <scope>NUCLEOTIDE SEQUENCE</scope>
</reference>
<sequence length="47" mass="5539">MNKKINWIPICIMLFCIFLTAMAIYFEQEKKEAMLGLNVSLDRDIKT</sequence>
<keyword evidence="1" id="KW-1133">Transmembrane helix</keyword>
<keyword evidence="1" id="KW-0472">Membrane</keyword>
<proteinExistence type="predicted"/>
<evidence type="ECO:0000256" key="1">
    <source>
        <dbReference type="SAM" id="Phobius"/>
    </source>
</evidence>